<proteinExistence type="predicted"/>
<dbReference type="PANTHER" id="PTHR10151">
    <property type="entry name" value="ECTONUCLEOTIDE PYROPHOSPHATASE/PHOSPHODIESTERASE"/>
    <property type="match status" value="1"/>
</dbReference>
<dbReference type="CDD" id="cd16018">
    <property type="entry name" value="Enpp"/>
    <property type="match status" value="1"/>
</dbReference>
<feature type="compositionally biased region" description="Basic and acidic residues" evidence="1">
    <location>
        <begin position="23"/>
        <end position="38"/>
    </location>
</feature>
<evidence type="ECO:0000313" key="4">
    <source>
        <dbReference type="Proteomes" id="UP000093000"/>
    </source>
</evidence>
<dbReference type="Gene3D" id="3.30.1360.180">
    <property type="match status" value="1"/>
</dbReference>
<dbReference type="Pfam" id="PF01663">
    <property type="entry name" value="Phosphodiest"/>
    <property type="match status" value="1"/>
</dbReference>
<dbReference type="GO" id="GO:0017111">
    <property type="term" value="F:ribonucleoside triphosphate phosphatase activity"/>
    <property type="evidence" value="ECO:0007669"/>
    <property type="project" value="TreeGrafter"/>
</dbReference>
<organism evidence="3 4">
    <name type="scientific">Choanephora cucurbitarum</name>
    <dbReference type="NCBI Taxonomy" id="101091"/>
    <lineage>
        <taxon>Eukaryota</taxon>
        <taxon>Fungi</taxon>
        <taxon>Fungi incertae sedis</taxon>
        <taxon>Mucoromycota</taxon>
        <taxon>Mucoromycotina</taxon>
        <taxon>Mucoromycetes</taxon>
        <taxon>Mucorales</taxon>
        <taxon>Mucorineae</taxon>
        <taxon>Choanephoraceae</taxon>
        <taxon>Choanephoroideae</taxon>
        <taxon>Choanephora</taxon>
    </lineage>
</organism>
<evidence type="ECO:0000256" key="1">
    <source>
        <dbReference type="SAM" id="MobiDB-lite"/>
    </source>
</evidence>
<gene>
    <name evidence="3" type="ORF">A0J61_09022</name>
</gene>
<dbReference type="OrthoDB" id="415411at2759"/>
<comment type="caution">
    <text evidence="3">The sequence shown here is derived from an EMBL/GenBank/DDBJ whole genome shotgun (WGS) entry which is preliminary data.</text>
</comment>
<feature type="compositionally biased region" description="Polar residues" evidence="1">
    <location>
        <begin position="13"/>
        <end position="22"/>
    </location>
</feature>
<dbReference type="PANTHER" id="PTHR10151:SF120">
    <property type="entry name" value="BIS(5'-ADENOSYL)-TRIPHOSPHATASE"/>
    <property type="match status" value="1"/>
</dbReference>
<dbReference type="InParanoid" id="A0A1C7N2T4"/>
<feature type="region of interest" description="Disordered" evidence="1">
    <location>
        <begin position="1"/>
        <end position="46"/>
    </location>
</feature>
<sequence>MPQEAEEVFEMSRSVSGGSSTLDFEHTEQDQLLSKEDQSDSDQDLDEQDEAWAIMMEEGGDSDTYEHDNLLLRYVCIGLAVGLFFIIFKIGMNKLAMHSGHHERAAEKLYYNGSDYFASTVILISLDGFRPDYLDRGITPHLNALASQGAMAKYMHPSFPPSTFPNHWTLVTGLYPETHGVVANLFYDPTMDTTFSHTNHTATSDHRWWKGEPIWVTSKINRRRSGSIMWPGSDTNFNPPDLVVPYDDTMGTKEKMDTVLQWLDMPYNSRPEIITVHVPQVDQEGHRAGPYGAKMNTFIKEIDNAIGYLVAQLETRSLDSHAHIVVVSDHGMAETGPSKLIYYDDILSKDTLQYIQQREALPLLDLRLQKEAPQDTVQRIYHELATYAQNNTNAHYQVYLREDVPERYHYSHSDRITPIVAIPDVGYTFVTHAEVKHDRFISGGNHGYDNLADDMRAIFIAKGPKVSRIFKEGTILAPFFNIEIYGFVTELLNIDAAPNNGTLRGEFPVLFSPPF</sequence>
<evidence type="ECO:0000313" key="3">
    <source>
        <dbReference type="EMBL" id="OBZ82929.1"/>
    </source>
</evidence>
<evidence type="ECO:0000256" key="2">
    <source>
        <dbReference type="SAM" id="Phobius"/>
    </source>
</evidence>
<dbReference type="GO" id="GO:0047429">
    <property type="term" value="F:nucleoside triphosphate diphosphatase activity"/>
    <property type="evidence" value="ECO:0007669"/>
    <property type="project" value="TreeGrafter"/>
</dbReference>
<dbReference type="AlphaFoldDB" id="A0A1C7N2T4"/>
<dbReference type="EMBL" id="LUGH01000756">
    <property type="protein sequence ID" value="OBZ82929.1"/>
    <property type="molecule type" value="Genomic_DNA"/>
</dbReference>
<dbReference type="FunCoup" id="A0A1C7N2T4">
    <property type="interactions" value="193"/>
</dbReference>
<dbReference type="InterPro" id="IPR017850">
    <property type="entry name" value="Alkaline_phosphatase_core_sf"/>
</dbReference>
<keyword evidence="2" id="KW-0472">Membrane</keyword>
<dbReference type="InterPro" id="IPR002591">
    <property type="entry name" value="Phosphodiest/P_Trfase"/>
</dbReference>
<keyword evidence="2" id="KW-0812">Transmembrane</keyword>
<dbReference type="GO" id="GO:0009141">
    <property type="term" value="P:nucleoside triphosphate metabolic process"/>
    <property type="evidence" value="ECO:0007669"/>
    <property type="project" value="TreeGrafter"/>
</dbReference>
<keyword evidence="2" id="KW-1133">Transmembrane helix</keyword>
<keyword evidence="4" id="KW-1185">Reference proteome</keyword>
<reference evidence="3 4" key="1">
    <citation type="submission" date="2016-03" db="EMBL/GenBank/DDBJ databases">
        <title>Choanephora cucurbitarum.</title>
        <authorList>
            <person name="Min B."/>
            <person name="Park H."/>
            <person name="Park J.-H."/>
            <person name="Shin H.-D."/>
            <person name="Choi I.-G."/>
        </authorList>
    </citation>
    <scope>NUCLEOTIDE SEQUENCE [LARGE SCALE GENOMIC DNA]</scope>
    <source>
        <strain evidence="3 4">KUS-F28377</strain>
    </source>
</reference>
<dbReference type="SUPFAM" id="SSF53649">
    <property type="entry name" value="Alkaline phosphatase-like"/>
    <property type="match status" value="1"/>
</dbReference>
<accession>A0A1C7N2T4</accession>
<dbReference type="STRING" id="101091.A0A1C7N2T4"/>
<name>A0A1C7N2T4_9FUNG</name>
<dbReference type="Gene3D" id="3.40.720.10">
    <property type="entry name" value="Alkaline Phosphatase, subunit A"/>
    <property type="match status" value="1"/>
</dbReference>
<protein>
    <submittedName>
        <fullName evidence="3">Uncharacterized protein</fullName>
    </submittedName>
</protein>
<dbReference type="Proteomes" id="UP000093000">
    <property type="component" value="Unassembled WGS sequence"/>
</dbReference>
<feature type="transmembrane region" description="Helical" evidence="2">
    <location>
        <begin position="71"/>
        <end position="88"/>
    </location>
</feature>